<name>A0A975F5J2_9SPIR</name>
<organism evidence="2 3">
    <name type="scientific">Treponema parvum</name>
    <dbReference type="NCBI Taxonomy" id="138851"/>
    <lineage>
        <taxon>Bacteria</taxon>
        <taxon>Pseudomonadati</taxon>
        <taxon>Spirochaetota</taxon>
        <taxon>Spirochaetia</taxon>
        <taxon>Spirochaetales</taxon>
        <taxon>Treponemataceae</taxon>
        <taxon>Treponema</taxon>
    </lineage>
</organism>
<dbReference type="GO" id="GO:0005524">
    <property type="term" value="F:ATP binding"/>
    <property type="evidence" value="ECO:0007669"/>
    <property type="project" value="UniProtKB-KW"/>
</dbReference>
<feature type="domain" description="AAA" evidence="1">
    <location>
        <begin position="37"/>
        <end position="155"/>
    </location>
</feature>
<dbReference type="AlphaFoldDB" id="A0A975F5J2"/>
<evidence type="ECO:0000313" key="2">
    <source>
        <dbReference type="EMBL" id="QTQ15094.1"/>
    </source>
</evidence>
<protein>
    <submittedName>
        <fullName evidence="2">ATP-binding protein</fullName>
    </submittedName>
</protein>
<dbReference type="Proteomes" id="UP000671908">
    <property type="component" value="Chromosome"/>
</dbReference>
<reference evidence="2 3" key="1">
    <citation type="journal article" date="2021" name="Microbiol. Resour. Announc.">
        <title>Complete Genome Sequences of Three Human Oral Treponema parvum Isolates.</title>
        <authorList>
            <person name="Zeng H."/>
            <person name="Watt R.M."/>
        </authorList>
    </citation>
    <scope>NUCLEOTIDE SEQUENCE [LARGE SCALE GENOMIC DNA]</scope>
    <source>
        <strain evidence="2 3">ATCC 700770</strain>
    </source>
</reference>
<dbReference type="EMBL" id="CP054142">
    <property type="protein sequence ID" value="QTQ15094.1"/>
    <property type="molecule type" value="Genomic_DNA"/>
</dbReference>
<accession>A0A975F5J2</accession>
<dbReference type="SUPFAM" id="SSF52540">
    <property type="entry name" value="P-loop containing nucleoside triphosphate hydrolases"/>
    <property type="match status" value="1"/>
</dbReference>
<keyword evidence="2" id="KW-0067">ATP-binding</keyword>
<dbReference type="KEGG" id="tpav:HRQ91_02260"/>
<sequence length="390" mass="44031">MNENLIQRIAAAMNRKIDSIPSNLRPFTTEYGVLPRTAILTGLRGTGKTTFLLHHAVKSEKRILYLSADNPIVSAEQLYDCVSYIFLKGYDGVIVDEVHFAKDWSLHLKALSDDFPDRSIWASDSSSLILRQGNADLSRRFVRINMPLMSFREFLFLEMGASYDKYKFASTQIPVKPSSDILQLFNTYKEMGTRPFYKEGNYSEKALALLDKTMSSDVPFFVPQITANNIRLMSSVVGTLAYSAIPRIQVRSLCSDWALSADKLYQLLNVMEAVGIIRIIRYENDNKAKSSGAKIFLSDPCLYSVLNGNEGSRREAFATMILSEAGYKVDASKNETFGDFIIGRAYTNERFPIEIGGKNKTIKQSDYVIRDGTDYPVDKAIPLWLLAMLW</sequence>
<keyword evidence="3" id="KW-1185">Reference proteome</keyword>
<gene>
    <name evidence="2" type="ORF">HRQ91_02260</name>
</gene>
<evidence type="ECO:0000313" key="3">
    <source>
        <dbReference type="Proteomes" id="UP000671908"/>
    </source>
</evidence>
<dbReference type="InterPro" id="IPR027417">
    <property type="entry name" value="P-loop_NTPase"/>
</dbReference>
<dbReference type="Pfam" id="PF13173">
    <property type="entry name" value="AAA_14"/>
    <property type="match status" value="1"/>
</dbReference>
<dbReference type="PANTHER" id="PTHR42990">
    <property type="entry name" value="ATPASE"/>
    <property type="match status" value="1"/>
</dbReference>
<keyword evidence="2" id="KW-0547">Nucleotide-binding</keyword>
<dbReference type="InterPro" id="IPR041682">
    <property type="entry name" value="AAA_14"/>
</dbReference>
<evidence type="ECO:0000259" key="1">
    <source>
        <dbReference type="Pfam" id="PF13173"/>
    </source>
</evidence>
<proteinExistence type="predicted"/>
<dbReference type="PANTHER" id="PTHR42990:SF1">
    <property type="entry name" value="AAA+ ATPASE DOMAIN-CONTAINING PROTEIN"/>
    <property type="match status" value="1"/>
</dbReference>